<keyword evidence="1" id="KW-1133">Transmembrane helix</keyword>
<sequence>MLTTARVDIPTQIEARLKKAAEYSDNVNDYAREDLVGFKRPIAAAFALLAPLAIAFSYGAGGPWLAVQYGGAIILMVAGGLYVIGREEWPNIVDQFQSSVMAKRKAIADLRCGFGESSFLSNGRAPKFFLHDHGVLVLADAGDLKTLFFDISNDGSDPRWELYESGEICRRVWRWLRLPVSREVVKFSTEGARLARVGESPRIKSIEAWEAINVGLGEPMDGAIIHQPFDEVVDNVHRMMY</sequence>
<evidence type="ECO:0000313" key="3">
    <source>
        <dbReference type="Proteomes" id="UP001214043"/>
    </source>
</evidence>
<evidence type="ECO:0000313" key="2">
    <source>
        <dbReference type="EMBL" id="WDI30777.1"/>
    </source>
</evidence>
<feature type="transmembrane region" description="Helical" evidence="1">
    <location>
        <begin position="66"/>
        <end position="85"/>
    </location>
</feature>
<gene>
    <name evidence="2" type="ORF">PUV54_12520</name>
</gene>
<dbReference type="EMBL" id="CP118166">
    <property type="protein sequence ID" value="WDI30777.1"/>
    <property type="molecule type" value="Genomic_DNA"/>
</dbReference>
<keyword evidence="1" id="KW-0472">Membrane</keyword>
<keyword evidence="1" id="KW-0812">Transmembrane</keyword>
<evidence type="ECO:0000256" key="1">
    <source>
        <dbReference type="SAM" id="Phobius"/>
    </source>
</evidence>
<dbReference type="AlphaFoldDB" id="A0AAF0CGK1"/>
<name>A0AAF0CGK1_9PROT</name>
<reference evidence="2" key="1">
    <citation type="submission" date="2023-02" db="EMBL/GenBank/DDBJ databases">
        <title>Genome sequence of Hyphococcus flavus.</title>
        <authorList>
            <person name="Rong J.-C."/>
            <person name="Zhao Q."/>
            <person name="Yi M."/>
            <person name="Wu J.-Y."/>
        </authorList>
    </citation>
    <scope>NUCLEOTIDE SEQUENCE</scope>
    <source>
        <strain evidence="2">MCCC 1K03223</strain>
    </source>
</reference>
<keyword evidence="3" id="KW-1185">Reference proteome</keyword>
<proteinExistence type="predicted"/>
<dbReference type="KEGG" id="hfl:PUV54_12520"/>
<feature type="transmembrane region" description="Helical" evidence="1">
    <location>
        <begin position="42"/>
        <end position="60"/>
    </location>
</feature>
<accession>A0AAF0CGK1</accession>
<dbReference type="Proteomes" id="UP001214043">
    <property type="component" value="Chromosome"/>
</dbReference>
<organism evidence="2 3">
    <name type="scientific">Hyphococcus flavus</name>
    <dbReference type="NCBI Taxonomy" id="1866326"/>
    <lineage>
        <taxon>Bacteria</taxon>
        <taxon>Pseudomonadati</taxon>
        <taxon>Pseudomonadota</taxon>
        <taxon>Alphaproteobacteria</taxon>
        <taxon>Parvularculales</taxon>
        <taxon>Parvularculaceae</taxon>
        <taxon>Hyphococcus</taxon>
    </lineage>
</organism>
<dbReference type="RefSeq" id="WP_274492598.1">
    <property type="nucleotide sequence ID" value="NZ_CP118166.1"/>
</dbReference>
<protein>
    <submittedName>
        <fullName evidence="2">Uncharacterized protein</fullName>
    </submittedName>
</protein>